<accession>A0A0F7SHZ5</accession>
<feature type="region of interest" description="Disordered" evidence="1">
    <location>
        <begin position="35"/>
        <end position="62"/>
    </location>
</feature>
<sequence length="179" mass="19724">MFSILRSQILSKSPRSHALLPSQLAFSTTLSVFLNPSGPHRQPPKPHPTVVRKLREQEERTRRNKDVIIDTKEAEPPSPFSTLSTAYMSIPPQTRLLLGLGLMAFGWLGTVYLGDTPNTKTTVSPRASGSALPTPGERRKQELEMEYMKKQFAEMRKGGGPDALGGSSGFIQVIDPKHS</sequence>
<evidence type="ECO:0000313" key="2">
    <source>
        <dbReference type="EMBL" id="CDZ97338.1"/>
    </source>
</evidence>
<feature type="region of interest" description="Disordered" evidence="1">
    <location>
        <begin position="155"/>
        <end position="179"/>
    </location>
</feature>
<feature type="compositionally biased region" description="Polar residues" evidence="1">
    <location>
        <begin position="117"/>
        <end position="127"/>
    </location>
</feature>
<evidence type="ECO:0000256" key="1">
    <source>
        <dbReference type="SAM" id="MobiDB-lite"/>
    </source>
</evidence>
<protein>
    <submittedName>
        <fullName evidence="2">Uncharacterized protein</fullName>
    </submittedName>
</protein>
<proteinExistence type="predicted"/>
<organism evidence="2">
    <name type="scientific">Phaffia rhodozyma</name>
    <name type="common">Yeast</name>
    <name type="synonym">Xanthophyllomyces dendrorhous</name>
    <dbReference type="NCBI Taxonomy" id="264483"/>
    <lineage>
        <taxon>Eukaryota</taxon>
        <taxon>Fungi</taxon>
        <taxon>Dikarya</taxon>
        <taxon>Basidiomycota</taxon>
        <taxon>Agaricomycotina</taxon>
        <taxon>Tremellomycetes</taxon>
        <taxon>Cystofilobasidiales</taxon>
        <taxon>Mrakiaceae</taxon>
        <taxon>Phaffia</taxon>
    </lineage>
</organism>
<dbReference type="EMBL" id="LN483167">
    <property type="protein sequence ID" value="CDZ97338.1"/>
    <property type="molecule type" value="Genomic_DNA"/>
</dbReference>
<feature type="region of interest" description="Disordered" evidence="1">
    <location>
        <begin position="117"/>
        <end position="141"/>
    </location>
</feature>
<reference evidence="2" key="1">
    <citation type="submission" date="2014-08" db="EMBL/GenBank/DDBJ databases">
        <authorList>
            <person name="Sharma Rahul"/>
            <person name="Thines Marco"/>
        </authorList>
    </citation>
    <scope>NUCLEOTIDE SEQUENCE</scope>
</reference>
<dbReference type="AlphaFoldDB" id="A0A0F7SHZ5"/>
<feature type="compositionally biased region" description="Basic and acidic residues" evidence="1">
    <location>
        <begin position="53"/>
        <end position="62"/>
    </location>
</feature>
<name>A0A0F7SHZ5_PHARH</name>